<dbReference type="InterPro" id="IPR004101">
    <property type="entry name" value="Mur_ligase_C"/>
</dbReference>
<dbReference type="GO" id="GO:0008841">
    <property type="term" value="F:dihydrofolate synthase activity"/>
    <property type="evidence" value="ECO:0007669"/>
    <property type="project" value="UniProtKB-EC"/>
</dbReference>
<dbReference type="GO" id="GO:0004326">
    <property type="term" value="F:tetrahydrofolylpolyglutamate synthase activity"/>
    <property type="evidence" value="ECO:0007669"/>
    <property type="project" value="UniProtKB-EC"/>
</dbReference>
<evidence type="ECO:0000256" key="8">
    <source>
        <dbReference type="ARBA" id="ARBA00019357"/>
    </source>
</evidence>
<comment type="catalytic activity">
    <reaction evidence="21">
        <text>7,8-dihydropteroate + L-glutamate + ATP = 7,8-dihydrofolate + ADP + phosphate + H(+)</text>
        <dbReference type="Rhea" id="RHEA:23584"/>
        <dbReference type="ChEBI" id="CHEBI:15378"/>
        <dbReference type="ChEBI" id="CHEBI:17839"/>
        <dbReference type="ChEBI" id="CHEBI:29985"/>
        <dbReference type="ChEBI" id="CHEBI:30616"/>
        <dbReference type="ChEBI" id="CHEBI:43474"/>
        <dbReference type="ChEBI" id="CHEBI:57451"/>
        <dbReference type="ChEBI" id="CHEBI:456216"/>
        <dbReference type="EC" id="6.3.2.12"/>
    </reaction>
</comment>
<evidence type="ECO:0000256" key="1">
    <source>
        <dbReference type="ARBA" id="ARBA00001946"/>
    </source>
</evidence>
<keyword evidence="11 22" id="KW-0547">Nucleotide-binding</keyword>
<evidence type="ECO:0000256" key="15">
    <source>
        <dbReference type="ARBA" id="ARBA00030048"/>
    </source>
</evidence>
<comment type="pathway">
    <text evidence="3">Cofactor biosynthesis; tetrahydrofolate biosynthesis; 7,8-dihydrofolate from 2-amino-4-hydroxy-6-hydroxymethyl-7,8-dihydropteridine diphosphate and 4-aminobenzoate: step 2/2.</text>
</comment>
<dbReference type="RefSeq" id="WP_075097926.1">
    <property type="nucleotide sequence ID" value="NZ_CP011125.1"/>
</dbReference>
<keyword evidence="26" id="KW-1185">Reference proteome</keyword>
<accession>A0A0F6YI05</accession>
<dbReference type="PANTHER" id="PTHR11136:SF0">
    <property type="entry name" value="DIHYDROFOLATE SYNTHETASE-RELATED"/>
    <property type="match status" value="1"/>
</dbReference>
<evidence type="ECO:0000256" key="22">
    <source>
        <dbReference type="PIRNR" id="PIRNR001563"/>
    </source>
</evidence>
<dbReference type="InterPro" id="IPR013221">
    <property type="entry name" value="Mur_ligase_cen"/>
</dbReference>
<dbReference type="InterPro" id="IPR001645">
    <property type="entry name" value="Folylpolyglutamate_synth"/>
</dbReference>
<evidence type="ECO:0000256" key="9">
    <source>
        <dbReference type="ARBA" id="ARBA00022598"/>
    </source>
</evidence>
<evidence type="ECO:0000256" key="14">
    <source>
        <dbReference type="ARBA" id="ARBA00022909"/>
    </source>
</evidence>
<evidence type="ECO:0000256" key="6">
    <source>
        <dbReference type="ARBA" id="ARBA00013023"/>
    </source>
</evidence>
<evidence type="ECO:0000256" key="5">
    <source>
        <dbReference type="ARBA" id="ARBA00008276"/>
    </source>
</evidence>
<dbReference type="InterPro" id="IPR036615">
    <property type="entry name" value="Mur_ligase_C_dom_sf"/>
</dbReference>
<evidence type="ECO:0000313" key="26">
    <source>
        <dbReference type="Proteomes" id="UP000034883"/>
    </source>
</evidence>
<sequence>MTYEESLRWLYALQPRGIRLELDRMRAALALRGDPHRALRVVHVAGTNGKGSVCAMLERVLRASGLRTGLYTSPHLHSFRERIRVDGEPVSRDEVVRRASEIRTTVEAPDAPQLTFFEVTTLIALEAFREARCDVVVLEVGLGGRLDATNVIDVPLATAITSIALDHQQYLGSTITEIAREKAGIAKPRVPLVLGRVDDEARRAIEAHATNVGAPIVPAARVDDAHPTPLAGAFQRDNVAVVLALVDVLRARGISIDPVAVHDGLRATRWPGRLETLDGSPAVIVDAAHNPHGCRALAAHLASLPRTGPRVLVFGAMADKPWREMLDILRPQVDKFVAVAPDMPRAERADAIASHARAESAPTIPAGVDRARARAGTGGLVIVAGSIFVLAEARAHVLGVENEPAIPM</sequence>
<dbReference type="EC" id="6.3.2.17" evidence="7"/>
<comment type="cofactor">
    <cofactor evidence="1">
        <name>Mg(2+)</name>
        <dbReference type="ChEBI" id="CHEBI:18420"/>
    </cofactor>
</comment>
<evidence type="ECO:0000256" key="17">
    <source>
        <dbReference type="ARBA" id="ARBA00032510"/>
    </source>
</evidence>
<dbReference type="AlphaFoldDB" id="A0A0F6YI05"/>
<feature type="domain" description="Mur ligase C-terminal" evidence="23">
    <location>
        <begin position="272"/>
        <end position="386"/>
    </location>
</feature>
<dbReference type="Proteomes" id="UP000034883">
    <property type="component" value="Chromosome"/>
</dbReference>
<keyword evidence="14" id="KW-0289">Folate biosynthesis</keyword>
<dbReference type="Gene3D" id="3.90.190.20">
    <property type="entry name" value="Mur ligase, C-terminal domain"/>
    <property type="match status" value="1"/>
</dbReference>
<dbReference type="PIRSF" id="PIRSF001563">
    <property type="entry name" value="Folylpolyglu_synth"/>
    <property type="match status" value="1"/>
</dbReference>
<dbReference type="EC" id="6.3.2.12" evidence="6"/>
<dbReference type="Pfam" id="PF02875">
    <property type="entry name" value="Mur_ligase_C"/>
    <property type="match status" value="1"/>
</dbReference>
<dbReference type="InterPro" id="IPR036565">
    <property type="entry name" value="Mur-like_cat_sf"/>
</dbReference>
<evidence type="ECO:0000256" key="4">
    <source>
        <dbReference type="ARBA" id="ARBA00005150"/>
    </source>
</evidence>
<evidence type="ECO:0000256" key="7">
    <source>
        <dbReference type="ARBA" id="ARBA00013025"/>
    </source>
</evidence>
<dbReference type="EMBL" id="CP011125">
    <property type="protein sequence ID" value="AKF06178.1"/>
    <property type="molecule type" value="Genomic_DNA"/>
</dbReference>
<evidence type="ECO:0000256" key="10">
    <source>
        <dbReference type="ARBA" id="ARBA00022723"/>
    </source>
</evidence>
<evidence type="ECO:0000256" key="18">
    <source>
        <dbReference type="ARBA" id="ARBA00047493"/>
    </source>
</evidence>
<organism evidence="25 26">
    <name type="scientific">Sandaracinus amylolyticus</name>
    <dbReference type="NCBI Taxonomy" id="927083"/>
    <lineage>
        <taxon>Bacteria</taxon>
        <taxon>Pseudomonadati</taxon>
        <taxon>Myxococcota</taxon>
        <taxon>Polyangia</taxon>
        <taxon>Polyangiales</taxon>
        <taxon>Sandaracinaceae</taxon>
        <taxon>Sandaracinus</taxon>
    </lineage>
</organism>
<name>A0A0F6YI05_9BACT</name>
<comment type="similarity">
    <text evidence="5 22">Belongs to the folylpolyglutamate synthase family.</text>
</comment>
<keyword evidence="9 22" id="KW-0436">Ligase</keyword>
<evidence type="ECO:0000256" key="20">
    <source>
        <dbReference type="ARBA" id="ARBA00049035"/>
    </source>
</evidence>
<evidence type="ECO:0000256" key="16">
    <source>
        <dbReference type="ARBA" id="ARBA00030592"/>
    </source>
</evidence>
<evidence type="ECO:0000256" key="12">
    <source>
        <dbReference type="ARBA" id="ARBA00022840"/>
    </source>
</evidence>
<dbReference type="GO" id="GO:0005737">
    <property type="term" value="C:cytoplasm"/>
    <property type="evidence" value="ECO:0007669"/>
    <property type="project" value="TreeGrafter"/>
</dbReference>
<dbReference type="Gene3D" id="3.40.1190.10">
    <property type="entry name" value="Mur-like, catalytic domain"/>
    <property type="match status" value="1"/>
</dbReference>
<dbReference type="GO" id="GO:0005524">
    <property type="term" value="F:ATP binding"/>
    <property type="evidence" value="ECO:0007669"/>
    <property type="project" value="UniProtKB-KW"/>
</dbReference>
<dbReference type="PROSITE" id="PS01011">
    <property type="entry name" value="FOLYLPOLYGLU_SYNT_1"/>
    <property type="match status" value="1"/>
</dbReference>
<dbReference type="InterPro" id="IPR018109">
    <property type="entry name" value="Folylpolyglutamate_synth_CS"/>
</dbReference>
<evidence type="ECO:0000256" key="3">
    <source>
        <dbReference type="ARBA" id="ARBA00004799"/>
    </source>
</evidence>
<feature type="domain" description="Mur ligase central" evidence="24">
    <location>
        <begin position="44"/>
        <end position="211"/>
    </location>
</feature>
<dbReference type="STRING" id="927083.DB32_003327"/>
<evidence type="ECO:0000256" key="11">
    <source>
        <dbReference type="ARBA" id="ARBA00022741"/>
    </source>
</evidence>
<evidence type="ECO:0000256" key="2">
    <source>
        <dbReference type="ARBA" id="ARBA00002714"/>
    </source>
</evidence>
<comment type="catalytic activity">
    <reaction evidence="19">
        <text>10-formyltetrahydrofolyl-(gamma-L-Glu)(n) + L-glutamate + ATP = 10-formyltetrahydrofolyl-(gamma-L-Glu)(n+1) + ADP + phosphate + H(+)</text>
        <dbReference type="Rhea" id="RHEA:51904"/>
        <dbReference type="Rhea" id="RHEA-COMP:13088"/>
        <dbReference type="Rhea" id="RHEA-COMP:14300"/>
        <dbReference type="ChEBI" id="CHEBI:15378"/>
        <dbReference type="ChEBI" id="CHEBI:29985"/>
        <dbReference type="ChEBI" id="CHEBI:30616"/>
        <dbReference type="ChEBI" id="CHEBI:43474"/>
        <dbReference type="ChEBI" id="CHEBI:134413"/>
        <dbReference type="ChEBI" id="CHEBI:456216"/>
        <dbReference type="EC" id="6.3.2.17"/>
    </reaction>
</comment>
<dbReference type="GO" id="GO:0046654">
    <property type="term" value="P:tetrahydrofolate biosynthetic process"/>
    <property type="evidence" value="ECO:0007669"/>
    <property type="project" value="UniProtKB-UniPathway"/>
</dbReference>
<dbReference type="GO" id="GO:0046656">
    <property type="term" value="P:folic acid biosynthetic process"/>
    <property type="evidence" value="ECO:0007669"/>
    <property type="project" value="UniProtKB-KW"/>
</dbReference>
<comment type="function">
    <text evidence="2">Functions in two distinct reactions of the de novo folate biosynthetic pathway. Catalyzes the addition of a glutamate residue to dihydropteroate (7,8-dihydropteroate or H2Pte) to form dihydrofolate (7,8-dihydrofolate monoglutamate or H2Pte-Glu). Also catalyzes successive additions of L-glutamate to tetrahydrofolate or 10-formyltetrahydrofolate or 5,10-methylenetetrahydrofolate, leading to folylpolyglutamate derivatives.</text>
</comment>
<dbReference type="GO" id="GO:0046872">
    <property type="term" value="F:metal ion binding"/>
    <property type="evidence" value="ECO:0007669"/>
    <property type="project" value="UniProtKB-KW"/>
</dbReference>
<dbReference type="UniPathway" id="UPA00077">
    <property type="reaction ID" value="UER00157"/>
</dbReference>
<evidence type="ECO:0000256" key="13">
    <source>
        <dbReference type="ARBA" id="ARBA00022842"/>
    </source>
</evidence>
<dbReference type="Pfam" id="PF08245">
    <property type="entry name" value="Mur_ligase_M"/>
    <property type="match status" value="1"/>
</dbReference>
<dbReference type="NCBIfam" id="TIGR01499">
    <property type="entry name" value="folC"/>
    <property type="match status" value="1"/>
</dbReference>
<keyword evidence="12 22" id="KW-0067">ATP-binding</keyword>
<evidence type="ECO:0000313" key="25">
    <source>
        <dbReference type="EMBL" id="AKF06178.1"/>
    </source>
</evidence>
<keyword evidence="13" id="KW-0460">Magnesium</keyword>
<dbReference type="FunFam" id="3.40.1190.10:FF:000011">
    <property type="entry name" value="Folylpolyglutamate synthase/dihydrofolate synthase"/>
    <property type="match status" value="1"/>
</dbReference>
<gene>
    <name evidence="25" type="ORF">DB32_003327</name>
</gene>
<evidence type="ECO:0000256" key="21">
    <source>
        <dbReference type="ARBA" id="ARBA00049161"/>
    </source>
</evidence>
<keyword evidence="10" id="KW-0479">Metal-binding</keyword>
<dbReference type="KEGG" id="samy:DB32_003327"/>
<protein>
    <recommendedName>
        <fullName evidence="8">Dihydrofolate synthase/folylpolyglutamate synthase</fullName>
        <ecNumber evidence="6">6.3.2.12</ecNumber>
        <ecNumber evidence="7">6.3.2.17</ecNumber>
    </recommendedName>
    <alternativeName>
        <fullName evidence="17">Folylpoly-gamma-glutamate synthetase-dihydrofolate synthetase</fullName>
    </alternativeName>
    <alternativeName>
        <fullName evidence="15">Folylpolyglutamate synthetase</fullName>
    </alternativeName>
    <alternativeName>
        <fullName evidence="16">Tetrahydrofolylpolyglutamate synthase</fullName>
    </alternativeName>
</protein>
<dbReference type="SUPFAM" id="SSF53244">
    <property type="entry name" value="MurD-like peptide ligases, peptide-binding domain"/>
    <property type="match status" value="1"/>
</dbReference>
<comment type="catalytic activity">
    <reaction evidence="20">
        <text>(6R)-5,10-methylenetetrahydrofolyl-(gamma-L-Glu)(n) + L-glutamate + ATP = (6R)-5,10-methylenetetrahydrofolyl-(gamma-L-Glu)(n+1) + ADP + phosphate + H(+)</text>
        <dbReference type="Rhea" id="RHEA:51912"/>
        <dbReference type="Rhea" id="RHEA-COMP:13257"/>
        <dbReference type="Rhea" id="RHEA-COMP:13258"/>
        <dbReference type="ChEBI" id="CHEBI:15378"/>
        <dbReference type="ChEBI" id="CHEBI:29985"/>
        <dbReference type="ChEBI" id="CHEBI:30616"/>
        <dbReference type="ChEBI" id="CHEBI:43474"/>
        <dbReference type="ChEBI" id="CHEBI:136572"/>
        <dbReference type="ChEBI" id="CHEBI:456216"/>
        <dbReference type="EC" id="6.3.2.17"/>
    </reaction>
</comment>
<dbReference type="PANTHER" id="PTHR11136">
    <property type="entry name" value="FOLYLPOLYGLUTAMATE SYNTHASE-RELATED"/>
    <property type="match status" value="1"/>
</dbReference>
<dbReference type="SUPFAM" id="SSF53623">
    <property type="entry name" value="MurD-like peptide ligases, catalytic domain"/>
    <property type="match status" value="1"/>
</dbReference>
<evidence type="ECO:0000256" key="19">
    <source>
        <dbReference type="ARBA" id="ARBA00047808"/>
    </source>
</evidence>
<evidence type="ECO:0000259" key="24">
    <source>
        <dbReference type="Pfam" id="PF08245"/>
    </source>
</evidence>
<proteinExistence type="inferred from homology"/>
<dbReference type="PROSITE" id="PS01012">
    <property type="entry name" value="FOLYLPOLYGLU_SYNT_2"/>
    <property type="match status" value="1"/>
</dbReference>
<evidence type="ECO:0000259" key="23">
    <source>
        <dbReference type="Pfam" id="PF02875"/>
    </source>
</evidence>
<comment type="pathway">
    <text evidence="4">Cofactor biosynthesis; tetrahydrofolylpolyglutamate biosynthesis.</text>
</comment>
<comment type="catalytic activity">
    <reaction evidence="18">
        <text>(6S)-5,6,7,8-tetrahydrofolyl-(gamma-L-Glu)(n) + L-glutamate + ATP = (6S)-5,6,7,8-tetrahydrofolyl-(gamma-L-Glu)(n+1) + ADP + phosphate + H(+)</text>
        <dbReference type="Rhea" id="RHEA:10580"/>
        <dbReference type="Rhea" id="RHEA-COMP:14738"/>
        <dbReference type="Rhea" id="RHEA-COMP:14740"/>
        <dbReference type="ChEBI" id="CHEBI:15378"/>
        <dbReference type="ChEBI" id="CHEBI:29985"/>
        <dbReference type="ChEBI" id="CHEBI:30616"/>
        <dbReference type="ChEBI" id="CHEBI:43474"/>
        <dbReference type="ChEBI" id="CHEBI:141005"/>
        <dbReference type="ChEBI" id="CHEBI:456216"/>
        <dbReference type="EC" id="6.3.2.17"/>
    </reaction>
</comment>
<reference evidence="25 26" key="1">
    <citation type="submission" date="2015-03" db="EMBL/GenBank/DDBJ databases">
        <title>Genome assembly of Sandaracinus amylolyticus DSM 53668.</title>
        <authorList>
            <person name="Sharma G."/>
            <person name="Subramanian S."/>
        </authorList>
    </citation>
    <scope>NUCLEOTIDE SEQUENCE [LARGE SCALE GENOMIC DNA]</scope>
    <source>
        <strain evidence="25 26">DSM 53668</strain>
    </source>
</reference>